<keyword evidence="2" id="KW-1185">Reference proteome</keyword>
<name>A0A0F4LMW4_9LACO</name>
<proteinExistence type="predicted"/>
<sequence>MSASSTTESNKKQARISTCISIDIKNQAQAKLAKQGLTLSDFLRYAVEEYISGEITVENYLDTEKAMRAKHNVESGKNLKSGTMEDFKSMIRSLK</sequence>
<comment type="caution">
    <text evidence="1">The sequence shown here is derived from an EMBL/GenBank/DDBJ whole genome shotgun (WGS) entry which is preliminary data.</text>
</comment>
<dbReference type="RefSeq" id="WP_046308239.1">
    <property type="nucleotide sequence ID" value="NZ_KQ034005.1"/>
</dbReference>
<geneLocation type="plasmid" evidence="1">
    <name>pHma11p1</name>
</geneLocation>
<dbReference type="PATRIC" id="fig|303541.3.peg.15"/>
<accession>A0A0F4LMW4</accession>
<dbReference type="AlphaFoldDB" id="A0A0F4LMW4"/>
<reference evidence="1 2" key="1">
    <citation type="submission" date="2015-01" db="EMBL/GenBank/DDBJ databases">
        <title>Comparative genomics of the lactic acid bacteria isolated from the honey bee gut.</title>
        <authorList>
            <person name="Ellegaard K.M."/>
            <person name="Tamarit D."/>
            <person name="Javelind E."/>
            <person name="Olofsson T."/>
            <person name="Andersson S.G."/>
            <person name="Vasquez A."/>
        </authorList>
    </citation>
    <scope>NUCLEOTIDE SEQUENCE [LARGE SCALE GENOMIC DNA]</scope>
    <source>
        <strain evidence="1 2">Hma11</strain>
        <plasmid evidence="1">pHma11p1</plasmid>
    </source>
</reference>
<dbReference type="GO" id="GO:0006355">
    <property type="term" value="P:regulation of DNA-templated transcription"/>
    <property type="evidence" value="ECO:0007669"/>
    <property type="project" value="InterPro"/>
</dbReference>
<evidence type="ECO:0000313" key="1">
    <source>
        <dbReference type="EMBL" id="KJY59614.1"/>
    </source>
</evidence>
<gene>
    <name evidence="1" type="ORF">JF72_14450</name>
</gene>
<dbReference type="EMBL" id="JXLG01000016">
    <property type="protein sequence ID" value="KJY59614.1"/>
    <property type="molecule type" value="Genomic_DNA"/>
</dbReference>
<dbReference type="InterPro" id="IPR033788">
    <property type="entry name" value="VbhA-like"/>
</dbReference>
<dbReference type="CDD" id="cd11586">
    <property type="entry name" value="VbhA_like"/>
    <property type="match status" value="1"/>
</dbReference>
<dbReference type="Proteomes" id="UP000033682">
    <property type="component" value="Plasmid pHma11p1"/>
</dbReference>
<dbReference type="InterPro" id="IPR013321">
    <property type="entry name" value="Arc_rbn_hlx_hlx"/>
</dbReference>
<evidence type="ECO:0000313" key="2">
    <source>
        <dbReference type="Proteomes" id="UP000033682"/>
    </source>
</evidence>
<protein>
    <submittedName>
        <fullName evidence="1">Uncharacterized protein</fullName>
    </submittedName>
</protein>
<organism evidence="1 2">
    <name type="scientific">Lactobacillus apis</name>
    <dbReference type="NCBI Taxonomy" id="303541"/>
    <lineage>
        <taxon>Bacteria</taxon>
        <taxon>Bacillati</taxon>
        <taxon>Bacillota</taxon>
        <taxon>Bacilli</taxon>
        <taxon>Lactobacillales</taxon>
        <taxon>Lactobacillaceae</taxon>
        <taxon>Lactobacillus</taxon>
    </lineage>
</organism>
<keyword evidence="1" id="KW-0614">Plasmid</keyword>
<dbReference type="HOGENOM" id="CLU_184410_0_0_9"/>
<dbReference type="Gene3D" id="1.10.1220.10">
    <property type="entry name" value="Met repressor-like"/>
    <property type="match status" value="1"/>
</dbReference>